<dbReference type="PANTHER" id="PTHR23419:SF8">
    <property type="entry name" value="FI09726P"/>
    <property type="match status" value="1"/>
</dbReference>
<reference evidence="2" key="1">
    <citation type="journal article" date="2020" name="mSystems">
        <title>Genome- and Community-Level Interaction Insights into Carbon Utilization and Element Cycling Functions of Hydrothermarchaeota in Hydrothermal Sediment.</title>
        <authorList>
            <person name="Zhou Z."/>
            <person name="Liu Y."/>
            <person name="Xu W."/>
            <person name="Pan J."/>
            <person name="Luo Z.H."/>
            <person name="Li M."/>
        </authorList>
    </citation>
    <scope>NUCLEOTIDE SEQUENCE [LARGE SCALE GENOMIC DNA]</scope>
    <source>
        <strain evidence="2">SpSt-110</strain>
    </source>
</reference>
<organism evidence="2">
    <name type="scientific">Thermogladius calderae</name>
    <dbReference type="NCBI Taxonomy" id="1200300"/>
    <lineage>
        <taxon>Archaea</taxon>
        <taxon>Thermoproteota</taxon>
        <taxon>Thermoprotei</taxon>
        <taxon>Desulfurococcales</taxon>
        <taxon>Desulfurococcaceae</taxon>
        <taxon>Thermogladius</taxon>
    </lineage>
</organism>
<dbReference type="InterPro" id="IPR004323">
    <property type="entry name" value="Ion_tolerance_CutA"/>
</dbReference>
<dbReference type="SUPFAM" id="SSF54913">
    <property type="entry name" value="GlnB-like"/>
    <property type="match status" value="1"/>
</dbReference>
<dbReference type="EMBL" id="DRYK01000089">
    <property type="protein sequence ID" value="HHP68539.1"/>
    <property type="molecule type" value="Genomic_DNA"/>
</dbReference>
<evidence type="ECO:0000256" key="1">
    <source>
        <dbReference type="ARBA" id="ARBA00010169"/>
    </source>
</evidence>
<dbReference type="InterPro" id="IPR011322">
    <property type="entry name" value="N-reg_PII-like_a/b"/>
</dbReference>
<name>A0A7J3Y1H7_9CREN</name>
<dbReference type="GO" id="GO:0010038">
    <property type="term" value="P:response to metal ion"/>
    <property type="evidence" value="ECO:0007669"/>
    <property type="project" value="InterPro"/>
</dbReference>
<protein>
    <submittedName>
        <fullName evidence="2">Divalent-cation tolerance protein CutA</fullName>
    </submittedName>
</protein>
<dbReference type="Gene3D" id="3.30.70.120">
    <property type="match status" value="1"/>
</dbReference>
<evidence type="ECO:0000313" key="2">
    <source>
        <dbReference type="EMBL" id="HHP68539.1"/>
    </source>
</evidence>
<comment type="caution">
    <text evidence="2">The sequence shown here is derived from an EMBL/GenBank/DDBJ whole genome shotgun (WGS) entry which is preliminary data.</text>
</comment>
<dbReference type="AlphaFoldDB" id="A0A7J3Y1H7"/>
<gene>
    <name evidence="2" type="ORF">ENM60_07160</name>
</gene>
<accession>A0A7J3Y1H7</accession>
<proteinExistence type="inferred from homology"/>
<comment type="similarity">
    <text evidence="1">Belongs to the CutA family.</text>
</comment>
<dbReference type="PANTHER" id="PTHR23419">
    <property type="entry name" value="DIVALENT CATION TOLERANCE CUTA-RELATED"/>
    <property type="match status" value="1"/>
</dbReference>
<dbReference type="GO" id="GO:0005507">
    <property type="term" value="F:copper ion binding"/>
    <property type="evidence" value="ECO:0007669"/>
    <property type="project" value="TreeGrafter"/>
</dbReference>
<dbReference type="InterPro" id="IPR015867">
    <property type="entry name" value="N-reg_PII/ATP_PRibTrfase_C"/>
</dbReference>
<sequence length="111" mass="12448">MKGGWIIVLTTTSSVEEAERVARGLLEKKLVACVNIIRDVKSIYWWQGSIEQTVEALVVAKTRHDKLEAVEKTIRELHSYKVPEIIALPVVAGGDDYLGWLDKTIDEANTK</sequence>
<dbReference type="Pfam" id="PF03091">
    <property type="entry name" value="CutA1"/>
    <property type="match status" value="1"/>
</dbReference>